<proteinExistence type="predicted"/>
<dbReference type="AlphaFoldDB" id="A0AAE9XUN9"/>
<dbReference type="InterPro" id="IPR012422">
    <property type="entry name" value="Cyt_c_oxidase_su4_bac-aa3"/>
</dbReference>
<dbReference type="EMBL" id="CP116805">
    <property type="protein sequence ID" value="WCL53094.1"/>
    <property type="molecule type" value="Genomic_DNA"/>
</dbReference>
<feature type="transmembrane region" description="Helical" evidence="1">
    <location>
        <begin position="15"/>
        <end position="37"/>
    </location>
</feature>
<evidence type="ECO:0000313" key="4">
    <source>
        <dbReference type="Proteomes" id="UP001217500"/>
    </source>
</evidence>
<dbReference type="Gene3D" id="1.20.5.160">
    <property type="entry name" value="Bacterial aa3 type cytochrome c oxidase subunit IV"/>
    <property type="match status" value="1"/>
</dbReference>
<dbReference type="RefSeq" id="WP_289502606.1">
    <property type="nucleotide sequence ID" value="NZ_CP116805.1"/>
</dbReference>
<keyword evidence="1" id="KW-0472">Membrane</keyword>
<organism evidence="3 4">
    <name type="scientific">Gimibacter soli</name>
    <dbReference type="NCBI Taxonomy" id="3024400"/>
    <lineage>
        <taxon>Bacteria</taxon>
        <taxon>Pseudomonadati</taxon>
        <taxon>Pseudomonadota</taxon>
        <taxon>Alphaproteobacteria</taxon>
        <taxon>Kordiimonadales</taxon>
        <taxon>Temperatibacteraceae</taxon>
        <taxon>Gimibacter</taxon>
    </lineage>
</organism>
<dbReference type="InterPro" id="IPR036596">
    <property type="entry name" value="Cyt-C_aa3_sf"/>
</dbReference>
<reference evidence="3" key="1">
    <citation type="submission" date="2023-01" db="EMBL/GenBank/DDBJ databases">
        <title>The genome sequence of Kordiimonadaceae bacterium 6D33.</title>
        <authorList>
            <person name="Liu Y."/>
        </authorList>
    </citation>
    <scope>NUCLEOTIDE SEQUENCE</scope>
    <source>
        <strain evidence="3">6D33</strain>
    </source>
</reference>
<feature type="domain" description="Cytochrome c oxidase subunit IV bacterial aa3 type" evidence="2">
    <location>
        <begin position="2"/>
        <end position="37"/>
    </location>
</feature>
<sequence>MSMDVKEQETTYNGFIKVAVRSTVAIVAVLVLMKIFLA</sequence>
<protein>
    <submittedName>
        <fullName evidence="3">Aa3-type cytochrome c oxidase subunit IV</fullName>
    </submittedName>
</protein>
<dbReference type="SUPFAM" id="SSF81469">
    <property type="entry name" value="Bacterial aa3 type cytochrome c oxidase subunit IV"/>
    <property type="match status" value="1"/>
</dbReference>
<dbReference type="Pfam" id="PF07835">
    <property type="entry name" value="COX4_pro_2"/>
    <property type="match status" value="1"/>
</dbReference>
<keyword evidence="4" id="KW-1185">Reference proteome</keyword>
<keyword evidence="1" id="KW-1133">Transmembrane helix</keyword>
<gene>
    <name evidence="3" type="ORF">PH603_11140</name>
</gene>
<dbReference type="Proteomes" id="UP001217500">
    <property type="component" value="Chromosome"/>
</dbReference>
<dbReference type="KEGG" id="gso:PH603_11140"/>
<name>A0AAE9XUN9_9PROT</name>
<evidence type="ECO:0000313" key="3">
    <source>
        <dbReference type="EMBL" id="WCL53094.1"/>
    </source>
</evidence>
<accession>A0AAE9XUN9</accession>
<keyword evidence="1" id="KW-0812">Transmembrane</keyword>
<evidence type="ECO:0000259" key="2">
    <source>
        <dbReference type="Pfam" id="PF07835"/>
    </source>
</evidence>
<evidence type="ECO:0000256" key="1">
    <source>
        <dbReference type="SAM" id="Phobius"/>
    </source>
</evidence>